<proteinExistence type="predicted"/>
<keyword evidence="1" id="KW-0812">Transmembrane</keyword>
<name>A0ABS5VSB0_9BACT</name>
<protein>
    <submittedName>
        <fullName evidence="2">Uncharacterized protein</fullName>
    </submittedName>
</protein>
<dbReference type="Proteomes" id="UP000772618">
    <property type="component" value="Unassembled WGS sequence"/>
</dbReference>
<organism evidence="2 3">
    <name type="scientific">Chryseosolibacter indicus</name>
    <dbReference type="NCBI Taxonomy" id="2782351"/>
    <lineage>
        <taxon>Bacteria</taxon>
        <taxon>Pseudomonadati</taxon>
        <taxon>Bacteroidota</taxon>
        <taxon>Cytophagia</taxon>
        <taxon>Cytophagales</taxon>
        <taxon>Chryseotaleaceae</taxon>
        <taxon>Chryseosolibacter</taxon>
    </lineage>
</organism>
<evidence type="ECO:0000313" key="3">
    <source>
        <dbReference type="Proteomes" id="UP000772618"/>
    </source>
</evidence>
<gene>
    <name evidence="2" type="ORF">KK060_13595</name>
</gene>
<dbReference type="EMBL" id="JAHESD010000029">
    <property type="protein sequence ID" value="MBT1704323.1"/>
    <property type="molecule type" value="Genomic_DNA"/>
</dbReference>
<evidence type="ECO:0000256" key="1">
    <source>
        <dbReference type="SAM" id="Phobius"/>
    </source>
</evidence>
<keyword evidence="1" id="KW-1133">Transmembrane helix</keyword>
<sequence length="154" mass="17764">MKKLLTAKTRREFFISNIIGLIVVIALIIWFTILSINNTGIQLASPFLWSAFLLMLFIPFALITIFSAMKSVIVTEKGIIISYVFKKHKNEFSFSEVKEFIADKKNRKEGVESSSPRDSFRLHLADGRTFEFTRSQLDNYNKLKSTIYKAVSRK</sequence>
<keyword evidence="1" id="KW-0472">Membrane</keyword>
<accession>A0ABS5VSB0</accession>
<dbReference type="RefSeq" id="WP_254154282.1">
    <property type="nucleotide sequence ID" value="NZ_JAHESD010000029.1"/>
</dbReference>
<comment type="caution">
    <text evidence="2">The sequence shown here is derived from an EMBL/GenBank/DDBJ whole genome shotgun (WGS) entry which is preliminary data.</text>
</comment>
<keyword evidence="3" id="KW-1185">Reference proteome</keyword>
<reference evidence="2 3" key="1">
    <citation type="submission" date="2021-05" db="EMBL/GenBank/DDBJ databases">
        <title>A Polyphasic approach of four new species of the genus Ohtaekwangia: Ohtaekwangia histidinii sp. nov., Ohtaekwangia cretensis sp. nov., Ohtaekwangia indiensis sp. nov., Ohtaekwangia reichenbachii sp. nov. from diverse environment.</title>
        <authorList>
            <person name="Octaviana S."/>
        </authorList>
    </citation>
    <scope>NUCLEOTIDE SEQUENCE [LARGE SCALE GENOMIC DNA]</scope>
    <source>
        <strain evidence="2 3">PWU20</strain>
    </source>
</reference>
<evidence type="ECO:0000313" key="2">
    <source>
        <dbReference type="EMBL" id="MBT1704323.1"/>
    </source>
</evidence>
<feature type="transmembrane region" description="Helical" evidence="1">
    <location>
        <begin position="12"/>
        <end position="36"/>
    </location>
</feature>
<feature type="transmembrane region" description="Helical" evidence="1">
    <location>
        <begin position="48"/>
        <end position="69"/>
    </location>
</feature>